<dbReference type="Proteomes" id="UP000294841">
    <property type="component" value="Unassembled WGS sequence"/>
</dbReference>
<organism evidence="2 3">
    <name type="scientific">Bisgaardia hudsonensis</name>
    <dbReference type="NCBI Taxonomy" id="109472"/>
    <lineage>
        <taxon>Bacteria</taxon>
        <taxon>Pseudomonadati</taxon>
        <taxon>Pseudomonadota</taxon>
        <taxon>Gammaproteobacteria</taxon>
        <taxon>Pasteurellales</taxon>
        <taxon>Pasteurellaceae</taxon>
        <taxon>Bisgaardia</taxon>
    </lineage>
</organism>
<accession>A0A4R2N0U3</accession>
<name>A0A4R2N0U3_9PAST</name>
<dbReference type="EMBL" id="SLXI01000002">
    <property type="protein sequence ID" value="TCP13155.1"/>
    <property type="molecule type" value="Genomic_DNA"/>
</dbReference>
<keyword evidence="3" id="KW-1185">Reference proteome</keyword>
<evidence type="ECO:0000313" key="2">
    <source>
        <dbReference type="EMBL" id="TCP13155.1"/>
    </source>
</evidence>
<keyword evidence="1" id="KW-1133">Transmembrane helix</keyword>
<protein>
    <submittedName>
        <fullName evidence="2">Uncharacterized protein</fullName>
    </submittedName>
</protein>
<comment type="caution">
    <text evidence="2">The sequence shown here is derived from an EMBL/GenBank/DDBJ whole genome shotgun (WGS) entry which is preliminary data.</text>
</comment>
<proteinExistence type="predicted"/>
<evidence type="ECO:0000256" key="1">
    <source>
        <dbReference type="SAM" id="Phobius"/>
    </source>
</evidence>
<gene>
    <name evidence="2" type="ORF">EV697_10226</name>
</gene>
<evidence type="ECO:0000313" key="3">
    <source>
        <dbReference type="Proteomes" id="UP000294841"/>
    </source>
</evidence>
<reference evidence="2 3" key="1">
    <citation type="submission" date="2019-03" db="EMBL/GenBank/DDBJ databases">
        <title>Genomic Encyclopedia of Type Strains, Phase IV (KMG-IV): sequencing the most valuable type-strain genomes for metagenomic binning, comparative biology and taxonomic classification.</title>
        <authorList>
            <person name="Goeker M."/>
        </authorList>
    </citation>
    <scope>NUCLEOTIDE SEQUENCE [LARGE SCALE GENOMIC DNA]</scope>
    <source>
        <strain evidence="2 3">DSM 28231</strain>
    </source>
</reference>
<keyword evidence="1" id="KW-0472">Membrane</keyword>
<dbReference type="AlphaFoldDB" id="A0A4R2N0U3"/>
<sequence length="68" mass="8234">MEFAIWLFIFYWVWSGGFGQSIANILKLFTIILIIRLLFIIFPKIMISLTIIFIISLFWESYKQIRKK</sequence>
<keyword evidence="1" id="KW-0812">Transmembrane</keyword>
<feature type="transmembrane region" description="Helical" evidence="1">
    <location>
        <begin position="29"/>
        <end position="59"/>
    </location>
</feature>